<name>A0ACC2NW33_9HYME</name>
<organism evidence="1 2">
    <name type="scientific">Eretmocerus hayati</name>
    <dbReference type="NCBI Taxonomy" id="131215"/>
    <lineage>
        <taxon>Eukaryota</taxon>
        <taxon>Metazoa</taxon>
        <taxon>Ecdysozoa</taxon>
        <taxon>Arthropoda</taxon>
        <taxon>Hexapoda</taxon>
        <taxon>Insecta</taxon>
        <taxon>Pterygota</taxon>
        <taxon>Neoptera</taxon>
        <taxon>Endopterygota</taxon>
        <taxon>Hymenoptera</taxon>
        <taxon>Apocrita</taxon>
        <taxon>Proctotrupomorpha</taxon>
        <taxon>Chalcidoidea</taxon>
        <taxon>Aphelinidae</taxon>
        <taxon>Aphelininae</taxon>
        <taxon>Eretmocerus</taxon>
    </lineage>
</organism>
<dbReference type="Proteomes" id="UP001239111">
    <property type="component" value="Chromosome 2"/>
</dbReference>
<evidence type="ECO:0000313" key="1">
    <source>
        <dbReference type="EMBL" id="KAJ8675299.1"/>
    </source>
</evidence>
<protein>
    <submittedName>
        <fullName evidence="1">Uncharacterized protein</fullName>
    </submittedName>
</protein>
<feature type="non-terminal residue" evidence="1">
    <location>
        <position position="1"/>
    </location>
</feature>
<reference evidence="1" key="1">
    <citation type="submission" date="2023-04" db="EMBL/GenBank/DDBJ databases">
        <title>A chromosome-level genome assembly of the parasitoid wasp Eretmocerus hayati.</title>
        <authorList>
            <person name="Zhong Y."/>
            <person name="Liu S."/>
            <person name="Liu Y."/>
        </authorList>
    </citation>
    <scope>NUCLEOTIDE SEQUENCE</scope>
    <source>
        <strain evidence="1">ZJU_SS_LIU_2023</strain>
    </source>
</reference>
<keyword evidence="2" id="KW-1185">Reference proteome</keyword>
<evidence type="ECO:0000313" key="2">
    <source>
        <dbReference type="Proteomes" id="UP001239111"/>
    </source>
</evidence>
<gene>
    <name evidence="1" type="ORF">QAD02_011085</name>
</gene>
<sequence length="248" mass="28676">VLQEIAQILPQNERTAMLELVQRAKRETARSRRRASCPDQLTSDVHRQLYTPRSESSLYETPVQYLPESKQQRIIMERQLQLQREILEIHDTLTRGLRSRNQIPTWDSSSMTSWGSMAGSVGRGRLKKHHRTPVWDTVRGKSPLWDSVSCNSTFVRVKDYPPRKPHGSNTELEIDHSTLNRDERDLNEIHLPSWGTLEKNLDDKFSTYEYAKSGSSPSRINGDMNTGGVRRTQKRYDVDAKNIKSTKM</sequence>
<proteinExistence type="predicted"/>
<comment type="caution">
    <text evidence="1">The sequence shown here is derived from an EMBL/GenBank/DDBJ whole genome shotgun (WGS) entry which is preliminary data.</text>
</comment>
<accession>A0ACC2NW33</accession>
<dbReference type="EMBL" id="CM056742">
    <property type="protein sequence ID" value="KAJ8675299.1"/>
    <property type="molecule type" value="Genomic_DNA"/>
</dbReference>